<feature type="coiled-coil region" evidence="1">
    <location>
        <begin position="64"/>
        <end position="91"/>
    </location>
</feature>
<keyword evidence="2" id="KW-0472">Membrane</keyword>
<dbReference type="Pfam" id="PF04977">
    <property type="entry name" value="DivIC"/>
    <property type="match status" value="1"/>
</dbReference>
<name>A0A4P2VLK5_FLUSA</name>
<dbReference type="Proteomes" id="UP000291236">
    <property type="component" value="Chromosome"/>
</dbReference>
<keyword evidence="4" id="KW-1185">Reference proteome</keyword>
<dbReference type="OrthoDB" id="5296048at2"/>
<dbReference type="AlphaFoldDB" id="A0A4P2VLK5"/>
<keyword evidence="2" id="KW-1133">Transmembrane helix</keyword>
<proteinExistence type="predicted"/>
<evidence type="ECO:0000256" key="2">
    <source>
        <dbReference type="SAM" id="Phobius"/>
    </source>
</evidence>
<evidence type="ECO:0008006" key="5">
    <source>
        <dbReference type="Google" id="ProtNLM"/>
    </source>
</evidence>
<evidence type="ECO:0000256" key="1">
    <source>
        <dbReference type="SAM" id="Coils"/>
    </source>
</evidence>
<accession>A0A4P2VLK5</accession>
<protein>
    <recommendedName>
        <fullName evidence="5">Septum formation initiator</fullName>
    </recommendedName>
</protein>
<dbReference type="RefSeq" id="WP_130607685.1">
    <property type="nucleotide sequence ID" value="NZ_AP019368.1"/>
</dbReference>
<organism evidence="3 4">
    <name type="scientific">Fluviispira sanaruensis</name>
    <dbReference type="NCBI Taxonomy" id="2493639"/>
    <lineage>
        <taxon>Bacteria</taxon>
        <taxon>Pseudomonadati</taxon>
        <taxon>Bdellovibrionota</taxon>
        <taxon>Oligoflexia</taxon>
        <taxon>Silvanigrellales</taxon>
        <taxon>Silvanigrellaceae</taxon>
        <taxon>Fluviispira</taxon>
    </lineage>
</organism>
<dbReference type="InterPro" id="IPR007060">
    <property type="entry name" value="FtsL/DivIC"/>
</dbReference>
<dbReference type="KEGG" id="sbf:JCM31447_12970"/>
<keyword evidence="1" id="KW-0175">Coiled coil</keyword>
<evidence type="ECO:0000313" key="4">
    <source>
        <dbReference type="Proteomes" id="UP000291236"/>
    </source>
</evidence>
<evidence type="ECO:0000313" key="3">
    <source>
        <dbReference type="EMBL" id="BBH52854.1"/>
    </source>
</evidence>
<dbReference type="EMBL" id="AP019368">
    <property type="protein sequence ID" value="BBH52854.1"/>
    <property type="molecule type" value="Genomic_DNA"/>
</dbReference>
<keyword evidence="2" id="KW-0812">Transmembrane</keyword>
<feature type="transmembrane region" description="Helical" evidence="2">
    <location>
        <begin position="31"/>
        <end position="54"/>
    </location>
</feature>
<reference evidence="3 4" key="1">
    <citation type="submission" date="2018-12" db="EMBL/GenBank/DDBJ databases">
        <title>Rubrispira sanarue gen. nov., sp., nov., a member of the order Silvanigrellales, isolated from a brackish lake in Hamamatsu Japan.</title>
        <authorList>
            <person name="Maejima Y."/>
            <person name="Iino T."/>
            <person name="Muraguchi Y."/>
            <person name="Fukuda K."/>
            <person name="Nojiri H."/>
            <person name="Ohkuma M."/>
            <person name="Moriuchi R."/>
            <person name="Dohra H."/>
            <person name="Kimbara K."/>
            <person name="Shintani M."/>
        </authorList>
    </citation>
    <scope>NUCLEOTIDE SEQUENCE [LARGE SCALE GENOMIC DNA]</scope>
    <source>
        <strain evidence="3 4">RF1110005</strain>
    </source>
</reference>
<sequence>MLNTFIYSMNGIEMSSPISNSAVFSKRFQSLARWVVVVVLWLIIGSIAIGKAGISNFMELISEKNILVQTNMELEIQNQELEQTIARLKSSPSKQERYLKQNFGYVEQDEYIFQFNTKNSFSFGAISHNSPIFSAESSR</sequence>
<gene>
    <name evidence="3" type="ORF">JCM31447_12970</name>
</gene>